<dbReference type="GO" id="GO:0004519">
    <property type="term" value="F:endonuclease activity"/>
    <property type="evidence" value="ECO:0007669"/>
    <property type="project" value="UniProtKB-KW"/>
</dbReference>
<dbReference type="NCBIfam" id="TIGR00629">
    <property type="entry name" value="uvde"/>
    <property type="match status" value="1"/>
</dbReference>
<evidence type="ECO:0000256" key="4">
    <source>
        <dbReference type="ARBA" id="ARBA00022769"/>
    </source>
</evidence>
<evidence type="ECO:0000256" key="3">
    <source>
        <dbReference type="ARBA" id="ARBA00022763"/>
    </source>
</evidence>
<keyword evidence="2 7" id="KW-0255">Endonuclease</keyword>
<evidence type="ECO:0000256" key="1">
    <source>
        <dbReference type="ARBA" id="ARBA00022722"/>
    </source>
</evidence>
<keyword evidence="5" id="KW-0378">Hydrolase</keyword>
<reference evidence="8" key="2">
    <citation type="submission" date="2011-01" db="EMBL/GenBank/DDBJ databases">
        <title>The complete genome of Deinococcus maricopensis DSM 21211.</title>
        <authorList>
            <consortium name="US DOE Joint Genome Institute (JGI-PGF)"/>
            <person name="Lucas S."/>
            <person name="Copeland A."/>
            <person name="Lapidus A."/>
            <person name="Goodwin L."/>
            <person name="Pitluck S."/>
            <person name="Kyrpides N."/>
            <person name="Mavromatis K."/>
            <person name="Pagani I."/>
            <person name="Ivanova N."/>
            <person name="Ovchinnikova G."/>
            <person name="Zeytun A."/>
            <person name="Detter J.C."/>
            <person name="Han C."/>
            <person name="Land M."/>
            <person name="Hauser L."/>
            <person name="Markowitz V."/>
            <person name="Cheng J.-F."/>
            <person name="Hugenholtz P."/>
            <person name="Woyke T."/>
            <person name="Wu D."/>
            <person name="Pukall R."/>
            <person name="Gehrich-Schroeter G."/>
            <person name="Brambilla E."/>
            <person name="Klenk H.-P."/>
            <person name="Eisen J.A."/>
        </authorList>
    </citation>
    <scope>NUCLEOTIDE SEQUENCE [LARGE SCALE GENOMIC DNA]</scope>
    <source>
        <strain evidence="8">DSM 21211 / LMG 22137 / NRRL B-23946 / LB-34</strain>
    </source>
</reference>
<dbReference type="AlphaFoldDB" id="E8U7R7"/>
<evidence type="ECO:0000256" key="2">
    <source>
        <dbReference type="ARBA" id="ARBA00022759"/>
    </source>
</evidence>
<keyword evidence="8" id="KW-1185">Reference proteome</keyword>
<evidence type="ECO:0000256" key="6">
    <source>
        <dbReference type="ARBA" id="ARBA00023204"/>
    </source>
</evidence>
<sequence>MGARQHGKMSDAADAPSPVCQSELGLVCMTTTDEVRFRTITLKSYSALPEDARAPRLAELYADNLARLLRGLEFCARERIRLFRMSAHLFPLADYADGVGWAVLQGLRADLARVGQRARALGIRLLIHPEQFIVLNSERPEVAATSARVLAFHADVLDLMDLPASAWAPIILHAGKRGRMPELVQAIAALPANARARLALENDEVSVGAQDVLGVCRAAGVPMVFDAHHHVVKEKLPDQEDASVRAFTLEARATWPDPAWQIVHLSSGIEGPHDRRHADLISVYPSAYLDVPWVEVEAKGKETAIRDLRARAPFVGR</sequence>
<dbReference type="Gene3D" id="3.20.20.150">
    <property type="entry name" value="Divalent-metal-dependent TIM barrel enzymes"/>
    <property type="match status" value="1"/>
</dbReference>
<dbReference type="STRING" id="709986.Deima_1457"/>
<dbReference type="GO" id="GO:0009411">
    <property type="term" value="P:response to UV"/>
    <property type="evidence" value="ECO:0007669"/>
    <property type="project" value="InterPro"/>
</dbReference>
<accession>E8U7R7</accession>
<dbReference type="KEGG" id="dmr:Deima_1457"/>
<keyword evidence="6" id="KW-0234">DNA repair</keyword>
<gene>
    <name evidence="7" type="ordered locus">Deima_1457</name>
</gene>
<reference evidence="7 8" key="1">
    <citation type="journal article" date="2011" name="Stand. Genomic Sci.">
        <title>Complete genome sequence of Deinococcus maricopensis type strain (LB-34).</title>
        <authorList>
            <person name="Pukall R."/>
            <person name="Zeytun A."/>
            <person name="Lucas S."/>
            <person name="Lapidus A."/>
            <person name="Hammon N."/>
            <person name="Deshpande S."/>
            <person name="Nolan M."/>
            <person name="Cheng J.F."/>
            <person name="Pitluck S."/>
            <person name="Liolios K."/>
            <person name="Pagani I."/>
            <person name="Mikhailova N."/>
            <person name="Ivanova N."/>
            <person name="Mavromatis K."/>
            <person name="Pati A."/>
            <person name="Tapia R."/>
            <person name="Han C."/>
            <person name="Goodwin L."/>
            <person name="Chen A."/>
            <person name="Palaniappan K."/>
            <person name="Land M."/>
            <person name="Hauser L."/>
            <person name="Chang Y.J."/>
            <person name="Jeffries C.D."/>
            <person name="Brambilla E.M."/>
            <person name="Rohde M."/>
            <person name="Goker M."/>
            <person name="Detter J.C."/>
            <person name="Woyke T."/>
            <person name="Bristow J."/>
            <person name="Eisen J.A."/>
            <person name="Markowitz V."/>
            <person name="Hugenholtz P."/>
            <person name="Kyrpides N.C."/>
            <person name="Klenk H.P."/>
        </authorList>
    </citation>
    <scope>NUCLEOTIDE SEQUENCE [LARGE SCALE GENOMIC DNA]</scope>
    <source>
        <strain evidence="8">DSM 21211 / LMG 22137 / NRRL B-23946 / LB-34</strain>
    </source>
</reference>
<dbReference type="HOGENOM" id="CLU_017168_0_2_0"/>
<dbReference type="PANTHER" id="PTHR31290:SF5">
    <property type="entry name" value="UV-DAMAGE ENDONUCLEASE"/>
    <property type="match status" value="1"/>
</dbReference>
<dbReference type="Pfam" id="PF03851">
    <property type="entry name" value="UvdE"/>
    <property type="match status" value="1"/>
</dbReference>
<name>E8U7R7_DEIML</name>
<dbReference type="eggNOG" id="COG4294">
    <property type="taxonomic scope" value="Bacteria"/>
</dbReference>
<keyword evidence="3" id="KW-0227">DNA damage</keyword>
<organism evidence="7 8">
    <name type="scientific">Deinococcus maricopensis (strain DSM 21211 / LMG 22137 / NRRL B-23946 / LB-34)</name>
    <dbReference type="NCBI Taxonomy" id="709986"/>
    <lineage>
        <taxon>Bacteria</taxon>
        <taxon>Thermotogati</taxon>
        <taxon>Deinococcota</taxon>
        <taxon>Deinococci</taxon>
        <taxon>Deinococcales</taxon>
        <taxon>Deinococcaceae</taxon>
        <taxon>Deinococcus</taxon>
    </lineage>
</organism>
<dbReference type="GO" id="GO:0016787">
    <property type="term" value="F:hydrolase activity"/>
    <property type="evidence" value="ECO:0007669"/>
    <property type="project" value="UniProtKB-KW"/>
</dbReference>
<evidence type="ECO:0000313" key="7">
    <source>
        <dbReference type="EMBL" id="ADV67106.1"/>
    </source>
</evidence>
<protein>
    <submittedName>
        <fullName evidence="7">UV-endonuclease UvdE</fullName>
    </submittedName>
</protein>
<keyword evidence="4" id="KW-0228">DNA excision</keyword>
<dbReference type="PANTHER" id="PTHR31290">
    <property type="entry name" value="UV-DAMAGE ENDONUCLEASE"/>
    <property type="match status" value="1"/>
</dbReference>
<dbReference type="EMBL" id="CP002454">
    <property type="protein sequence ID" value="ADV67106.1"/>
    <property type="molecule type" value="Genomic_DNA"/>
</dbReference>
<evidence type="ECO:0000313" key="8">
    <source>
        <dbReference type="Proteomes" id="UP000008635"/>
    </source>
</evidence>
<evidence type="ECO:0000256" key="5">
    <source>
        <dbReference type="ARBA" id="ARBA00022801"/>
    </source>
</evidence>
<dbReference type="InterPro" id="IPR004601">
    <property type="entry name" value="UvdE"/>
</dbReference>
<dbReference type="Proteomes" id="UP000008635">
    <property type="component" value="Chromosome"/>
</dbReference>
<dbReference type="SUPFAM" id="SSF51658">
    <property type="entry name" value="Xylose isomerase-like"/>
    <property type="match status" value="1"/>
</dbReference>
<proteinExistence type="predicted"/>
<dbReference type="GO" id="GO:0006289">
    <property type="term" value="P:nucleotide-excision repair"/>
    <property type="evidence" value="ECO:0007669"/>
    <property type="project" value="InterPro"/>
</dbReference>
<keyword evidence="1" id="KW-0540">Nuclease</keyword>
<dbReference type="InterPro" id="IPR036237">
    <property type="entry name" value="Xyl_isomerase-like_sf"/>
</dbReference>